<dbReference type="InterPro" id="IPR014710">
    <property type="entry name" value="RmlC-like_jellyroll"/>
</dbReference>
<dbReference type="KEGG" id="apol:K9D25_21760"/>
<dbReference type="SUPFAM" id="SSF51182">
    <property type="entry name" value="RmlC-like cupins"/>
    <property type="match status" value="1"/>
</dbReference>
<evidence type="ECO:0000256" key="1">
    <source>
        <dbReference type="SAM" id="SignalP"/>
    </source>
</evidence>
<feature type="domain" description="Cupin type-2" evidence="2">
    <location>
        <begin position="64"/>
        <end position="125"/>
    </location>
</feature>
<dbReference type="EMBL" id="CP083240">
    <property type="protein sequence ID" value="UOK73278.1"/>
    <property type="molecule type" value="Genomic_DNA"/>
</dbReference>
<sequence>MKKTLMAAGLTATLAGAPAVAQTVDVFPSGHTPTITGNGQNFSGHVAIDLLTPSSVQTPSSSGLVTFAPGARTAWHTHPAGQMLIVTAGTGWVRQEGQDRRVIKPGDVVWIPAGVKHWHGATESNGMSHFAITYIQDGKNADWLELVTDEDYRAQ</sequence>
<gene>
    <name evidence="3" type="ORF">K9D25_21760</name>
</gene>
<organism evidence="3 4">
    <name type="scientific">Ancylobacter polymorphus</name>
    <dbReference type="NCBI Taxonomy" id="223390"/>
    <lineage>
        <taxon>Bacteria</taxon>
        <taxon>Pseudomonadati</taxon>
        <taxon>Pseudomonadota</taxon>
        <taxon>Alphaproteobacteria</taxon>
        <taxon>Hyphomicrobiales</taxon>
        <taxon>Xanthobacteraceae</taxon>
        <taxon>Ancylobacter</taxon>
    </lineage>
</organism>
<name>A0A9E7ABK7_9HYPH</name>
<reference evidence="3" key="1">
    <citation type="submission" date="2021-09" db="EMBL/GenBank/DDBJ databases">
        <title>Network and meta-omics reveal the key degrader and cooperation patterns in an efficient 1,4-dioxane-degrading microbial community.</title>
        <authorList>
            <person name="Dai C."/>
        </authorList>
    </citation>
    <scope>NUCLEOTIDE SEQUENCE</scope>
    <source>
        <strain evidence="3">ZM13</strain>
        <plasmid evidence="3">pA</plasmid>
    </source>
</reference>
<geneLocation type="plasmid" evidence="3 4">
    <name>pA</name>
</geneLocation>
<dbReference type="RefSeq" id="WP_244450958.1">
    <property type="nucleotide sequence ID" value="NZ_CP083240.1"/>
</dbReference>
<dbReference type="InterPro" id="IPR011051">
    <property type="entry name" value="RmlC_Cupin_sf"/>
</dbReference>
<keyword evidence="1" id="KW-0732">Signal</keyword>
<feature type="chain" id="PRO_5039151495" evidence="1">
    <location>
        <begin position="22"/>
        <end position="155"/>
    </location>
</feature>
<evidence type="ECO:0000313" key="4">
    <source>
        <dbReference type="Proteomes" id="UP000831684"/>
    </source>
</evidence>
<dbReference type="Proteomes" id="UP000831684">
    <property type="component" value="Plasmid pA"/>
</dbReference>
<evidence type="ECO:0000259" key="2">
    <source>
        <dbReference type="Pfam" id="PF07883"/>
    </source>
</evidence>
<dbReference type="CDD" id="cd02233">
    <property type="entry name" value="cupin_HNL-like"/>
    <property type="match status" value="1"/>
</dbReference>
<dbReference type="AlphaFoldDB" id="A0A9E7ABK7"/>
<proteinExistence type="predicted"/>
<dbReference type="PANTHER" id="PTHR43698:SF1">
    <property type="entry name" value="BLL4564 PROTEIN"/>
    <property type="match status" value="1"/>
</dbReference>
<keyword evidence="3" id="KW-0614">Plasmid</keyword>
<accession>A0A9E7ABK7</accession>
<evidence type="ECO:0000313" key="3">
    <source>
        <dbReference type="EMBL" id="UOK73278.1"/>
    </source>
</evidence>
<dbReference type="Gene3D" id="2.60.120.10">
    <property type="entry name" value="Jelly Rolls"/>
    <property type="match status" value="1"/>
</dbReference>
<dbReference type="Pfam" id="PF07883">
    <property type="entry name" value="Cupin_2"/>
    <property type="match status" value="1"/>
</dbReference>
<dbReference type="InterPro" id="IPR047263">
    <property type="entry name" value="HNL-like_cupin"/>
</dbReference>
<dbReference type="InterPro" id="IPR013096">
    <property type="entry name" value="Cupin_2"/>
</dbReference>
<dbReference type="PANTHER" id="PTHR43698">
    <property type="entry name" value="RIBD C-TERMINAL DOMAIN CONTAINING PROTEIN"/>
    <property type="match status" value="1"/>
</dbReference>
<protein>
    <submittedName>
        <fullName evidence="3">Cupin domain-containing protein</fullName>
    </submittedName>
</protein>
<feature type="signal peptide" evidence="1">
    <location>
        <begin position="1"/>
        <end position="21"/>
    </location>
</feature>